<dbReference type="AlphaFoldDB" id="A0A388MCU5"/>
<comment type="caution">
    <text evidence="2">The sequence shown here is derived from an EMBL/GenBank/DDBJ whole genome shotgun (WGS) entry which is preliminary data.</text>
</comment>
<evidence type="ECO:0000313" key="2">
    <source>
        <dbReference type="EMBL" id="GBG92386.1"/>
    </source>
</evidence>
<dbReference type="EMBL" id="BFEA01001048">
    <property type="protein sequence ID" value="GBG92386.1"/>
    <property type="molecule type" value="Genomic_DNA"/>
</dbReference>
<feature type="region of interest" description="Disordered" evidence="1">
    <location>
        <begin position="25"/>
        <end position="52"/>
    </location>
</feature>
<gene>
    <name evidence="2" type="ORF">CBR_g55293</name>
</gene>
<evidence type="ECO:0000256" key="1">
    <source>
        <dbReference type="SAM" id="MobiDB-lite"/>
    </source>
</evidence>
<feature type="region of interest" description="Disordered" evidence="1">
    <location>
        <begin position="214"/>
        <end position="233"/>
    </location>
</feature>
<reference evidence="2 3" key="1">
    <citation type="journal article" date="2018" name="Cell">
        <title>The Chara Genome: Secondary Complexity and Implications for Plant Terrestrialization.</title>
        <authorList>
            <person name="Nishiyama T."/>
            <person name="Sakayama H."/>
            <person name="Vries J.D."/>
            <person name="Buschmann H."/>
            <person name="Saint-Marcoux D."/>
            <person name="Ullrich K.K."/>
            <person name="Haas F.B."/>
            <person name="Vanderstraeten L."/>
            <person name="Becker D."/>
            <person name="Lang D."/>
            <person name="Vosolsobe S."/>
            <person name="Rombauts S."/>
            <person name="Wilhelmsson P.K.I."/>
            <person name="Janitza P."/>
            <person name="Kern R."/>
            <person name="Heyl A."/>
            <person name="Rumpler F."/>
            <person name="Villalobos L.I.A.C."/>
            <person name="Clay J.M."/>
            <person name="Skokan R."/>
            <person name="Toyoda A."/>
            <person name="Suzuki Y."/>
            <person name="Kagoshima H."/>
            <person name="Schijlen E."/>
            <person name="Tajeshwar N."/>
            <person name="Catarino B."/>
            <person name="Hetherington A.J."/>
            <person name="Saltykova A."/>
            <person name="Bonnot C."/>
            <person name="Breuninger H."/>
            <person name="Symeonidi A."/>
            <person name="Radhakrishnan G.V."/>
            <person name="Van Nieuwerburgh F."/>
            <person name="Deforce D."/>
            <person name="Chang C."/>
            <person name="Karol K.G."/>
            <person name="Hedrich R."/>
            <person name="Ulvskov P."/>
            <person name="Glockner G."/>
            <person name="Delwiche C.F."/>
            <person name="Petrasek J."/>
            <person name="Van de Peer Y."/>
            <person name="Friml J."/>
            <person name="Beilby M."/>
            <person name="Dolan L."/>
            <person name="Kohara Y."/>
            <person name="Sugano S."/>
            <person name="Fujiyama A."/>
            <person name="Delaux P.-M."/>
            <person name="Quint M."/>
            <person name="TheiBen G."/>
            <person name="Hagemann M."/>
            <person name="Harholt J."/>
            <person name="Dunand C."/>
            <person name="Zachgo S."/>
            <person name="Langdale J."/>
            <person name="Maumus F."/>
            <person name="Straeten D.V.D."/>
            <person name="Gould S.B."/>
            <person name="Rensing S.A."/>
        </authorList>
    </citation>
    <scope>NUCLEOTIDE SEQUENCE [LARGE SCALE GENOMIC DNA]</scope>
    <source>
        <strain evidence="2 3">S276</strain>
    </source>
</reference>
<name>A0A388MCU5_CHABU</name>
<proteinExistence type="predicted"/>
<sequence length="233" mass="25527">MVIQLGELEDKFVHRIRQVATGLGKVPSSKGKEAKTEHVCSSGSSGSEASITQDLSARTADLVITDKRKRGPDKAVGNSPPMESLAKRTFGRKQATFTGRLTHARAKIVKSPGSAKRKNAVCTPLSACKKKMTHLTTGIETPHVKGSLARYKYRKLMMHELKPLDASELQRMCREEGVPYDGKVDAIFNIADHRTYLKFDGGVAPEQHIETINIEGSEAAKPEKNDDEDDTAL</sequence>
<dbReference type="Proteomes" id="UP000265515">
    <property type="component" value="Unassembled WGS sequence"/>
</dbReference>
<dbReference type="Gramene" id="GBG92386">
    <property type="protein sequence ID" value="GBG92386"/>
    <property type="gene ID" value="CBR_g55293"/>
</dbReference>
<protein>
    <submittedName>
        <fullName evidence="2">Uncharacterized protein</fullName>
    </submittedName>
</protein>
<accession>A0A388MCU5</accession>
<organism evidence="2 3">
    <name type="scientific">Chara braunii</name>
    <name type="common">Braun's stonewort</name>
    <dbReference type="NCBI Taxonomy" id="69332"/>
    <lineage>
        <taxon>Eukaryota</taxon>
        <taxon>Viridiplantae</taxon>
        <taxon>Streptophyta</taxon>
        <taxon>Charophyceae</taxon>
        <taxon>Charales</taxon>
        <taxon>Characeae</taxon>
        <taxon>Chara</taxon>
    </lineage>
</organism>
<keyword evidence="3" id="KW-1185">Reference proteome</keyword>
<evidence type="ECO:0000313" key="3">
    <source>
        <dbReference type="Proteomes" id="UP000265515"/>
    </source>
</evidence>